<feature type="domain" description="SMP-30/Gluconolactonase/LRE-like region" evidence="1">
    <location>
        <begin position="16"/>
        <end position="287"/>
    </location>
</feature>
<dbReference type="InterPro" id="IPR013658">
    <property type="entry name" value="SGL"/>
</dbReference>
<evidence type="ECO:0000313" key="3">
    <source>
        <dbReference type="Proteomes" id="UP000075787"/>
    </source>
</evidence>
<dbReference type="GeneID" id="97243266"/>
<protein>
    <submittedName>
        <fullName evidence="2">Gluconolaconase</fullName>
    </submittedName>
</protein>
<evidence type="ECO:0000259" key="1">
    <source>
        <dbReference type="Pfam" id="PF08450"/>
    </source>
</evidence>
<dbReference type="RefSeq" id="WP_062762480.1">
    <property type="nucleotide sequence ID" value="NZ_CP121027.1"/>
</dbReference>
<dbReference type="InterPro" id="IPR051262">
    <property type="entry name" value="SMP-30/CGR1_Lactonase"/>
</dbReference>
<name>A0A162LI46_9PROT</name>
<dbReference type="Pfam" id="PF08450">
    <property type="entry name" value="SGL"/>
    <property type="match status" value="1"/>
</dbReference>
<dbReference type="SUPFAM" id="SSF63829">
    <property type="entry name" value="Calcium-dependent phosphotriesterase"/>
    <property type="match status" value="1"/>
</dbReference>
<comment type="caution">
    <text evidence="2">The sequence shown here is derived from an EMBL/GenBank/DDBJ whole genome shotgun (WGS) entry which is preliminary data.</text>
</comment>
<dbReference type="OrthoDB" id="241638at2"/>
<gene>
    <name evidence="2" type="ORF">AUP44_24115</name>
</gene>
<dbReference type="Proteomes" id="UP000075787">
    <property type="component" value="Unassembled WGS sequence"/>
</dbReference>
<accession>A0A162LI46</accession>
<sequence>MSETPPVTLLAEGLAFPEGPVAMPDGSVILVEIAAGRITRVMPDGRKLTVAEPGGGPNGAAIGPDGMLYICNNGGFEWTVDKGFTRPAGTPADWSGGRIERVDPETGKVEVLYTESDGRGLRGPNDIVFDDQGGFWFTDLGKTFHDRTDHGAIHYARADGSLIRTAAWPVSNPNGIGLSPDGRTVYAAETTTGRLWAWTITGPGELAPQSWPEVEHPRLMGPAPGFRRYDSLAVEASGNICVASLRIGGIEVYAPDGPVIDFVPFDDPYTTNICFGGPGLKTAYVTLSGTGRLVSVPWPRAGLKLAYG</sequence>
<reference evidence="2 3" key="1">
    <citation type="submission" date="2015-12" db="EMBL/GenBank/DDBJ databases">
        <title>Genome sequence of Tistrella mobilis MCCC 1A02139.</title>
        <authorList>
            <person name="Lu L."/>
            <person name="Lai Q."/>
            <person name="Shao Z."/>
            <person name="Qian P."/>
        </authorList>
    </citation>
    <scope>NUCLEOTIDE SEQUENCE [LARGE SCALE GENOMIC DNA]</scope>
    <source>
        <strain evidence="2 3">MCCC 1A02139</strain>
    </source>
</reference>
<evidence type="ECO:0000313" key="2">
    <source>
        <dbReference type="EMBL" id="KYO55109.1"/>
    </source>
</evidence>
<dbReference type="Gene3D" id="2.120.10.30">
    <property type="entry name" value="TolB, C-terminal domain"/>
    <property type="match status" value="1"/>
</dbReference>
<dbReference type="AlphaFoldDB" id="A0A162LI46"/>
<proteinExistence type="predicted"/>
<dbReference type="InterPro" id="IPR011042">
    <property type="entry name" value="6-blade_b-propeller_TolB-like"/>
</dbReference>
<dbReference type="EMBL" id="LPZR01000071">
    <property type="protein sequence ID" value="KYO55109.1"/>
    <property type="molecule type" value="Genomic_DNA"/>
</dbReference>
<dbReference type="PANTHER" id="PTHR47572">
    <property type="entry name" value="LIPOPROTEIN-RELATED"/>
    <property type="match status" value="1"/>
</dbReference>
<organism evidence="2 3">
    <name type="scientific">Tistrella mobilis</name>
    <dbReference type="NCBI Taxonomy" id="171437"/>
    <lineage>
        <taxon>Bacteria</taxon>
        <taxon>Pseudomonadati</taxon>
        <taxon>Pseudomonadota</taxon>
        <taxon>Alphaproteobacteria</taxon>
        <taxon>Geminicoccales</taxon>
        <taxon>Geminicoccaceae</taxon>
        <taxon>Tistrella</taxon>
    </lineage>
</organism>
<dbReference type="PANTHER" id="PTHR47572:SF5">
    <property type="entry name" value="BLR2277 PROTEIN"/>
    <property type="match status" value="1"/>
</dbReference>